<dbReference type="AlphaFoldDB" id="A0A4Y2M6P5"/>
<feature type="non-terminal residue" evidence="1">
    <location>
        <position position="572"/>
    </location>
</feature>
<name>A0A4Y2M6P5_ARAVE</name>
<reference evidence="1 2" key="1">
    <citation type="journal article" date="2019" name="Sci. Rep.">
        <title>Orb-weaving spider Araneus ventricosus genome elucidates the spidroin gene catalogue.</title>
        <authorList>
            <person name="Kono N."/>
            <person name="Nakamura H."/>
            <person name="Ohtoshi R."/>
            <person name="Moran D.A.P."/>
            <person name="Shinohara A."/>
            <person name="Yoshida Y."/>
            <person name="Fujiwara M."/>
            <person name="Mori M."/>
            <person name="Tomita M."/>
            <person name="Arakawa K."/>
        </authorList>
    </citation>
    <scope>NUCLEOTIDE SEQUENCE [LARGE SCALE GENOMIC DNA]</scope>
</reference>
<gene>
    <name evidence="1" type="ORF">AVEN_206263_1</name>
</gene>
<dbReference type="EMBL" id="BGPR01006828">
    <property type="protein sequence ID" value="GBN22153.1"/>
    <property type="molecule type" value="Genomic_DNA"/>
</dbReference>
<sequence>MALKHTNNEVAEVFLQNENLQTQRYIAAHNSNMKTYKNNSSGIKYGLSELSNDKTYLETELPARKRFKPETELFNTTKYLNKTCKALVNDDESANFVNEEKYSSEMSNILSSEQGFENNPPQKELLKSDLNAEINTQSESSALKSGTNSVFESNILANQLKLDSNELTRCNFEKKSENHDFEPNSENHLCENIDNDNISNRGTESETEFDYEVNKCCKLLNLDVPRMAVLSTTDTKIANDNFGDKMIENCQIYKCEISNHNSKNSDTLYPQSTNFLDNLKTMSNDDINLGSISVGKKLKMQDELLNKKEKNCEDNIEFKDESNSVLYTIVTSNSFLTTCNENCININDKFFHNEINVGVKDNSLKSEFRKPNLFISEMIQNRDSKSNTEHLNLTIEDTLNSGTLKLKGTNQNISQDHLNNNKDEIDEVSSAVDDSGDVLSLYDETEEEISKTNLSESAPAILEGTSKKNATVFHANAAHDNKSCIYTGNEVKKEGNFILKENIDSVDVNHPLDDKNYKSHVLDGISHNNCSENKNDFDIKINESFVSEYEISLLAEDTDSILSEESLDSEYE</sequence>
<proteinExistence type="predicted"/>
<comment type="caution">
    <text evidence="1">The sequence shown here is derived from an EMBL/GenBank/DDBJ whole genome shotgun (WGS) entry which is preliminary data.</text>
</comment>
<keyword evidence="2" id="KW-1185">Reference proteome</keyword>
<evidence type="ECO:0000313" key="2">
    <source>
        <dbReference type="Proteomes" id="UP000499080"/>
    </source>
</evidence>
<organism evidence="1 2">
    <name type="scientific">Araneus ventricosus</name>
    <name type="common">Orbweaver spider</name>
    <name type="synonym">Epeira ventricosa</name>
    <dbReference type="NCBI Taxonomy" id="182803"/>
    <lineage>
        <taxon>Eukaryota</taxon>
        <taxon>Metazoa</taxon>
        <taxon>Ecdysozoa</taxon>
        <taxon>Arthropoda</taxon>
        <taxon>Chelicerata</taxon>
        <taxon>Arachnida</taxon>
        <taxon>Araneae</taxon>
        <taxon>Araneomorphae</taxon>
        <taxon>Entelegynae</taxon>
        <taxon>Araneoidea</taxon>
        <taxon>Araneidae</taxon>
        <taxon>Araneus</taxon>
    </lineage>
</organism>
<protein>
    <submittedName>
        <fullName evidence="1">Uncharacterized protein</fullName>
    </submittedName>
</protein>
<accession>A0A4Y2M6P5</accession>
<evidence type="ECO:0000313" key="1">
    <source>
        <dbReference type="EMBL" id="GBN22153.1"/>
    </source>
</evidence>
<dbReference type="Proteomes" id="UP000499080">
    <property type="component" value="Unassembled WGS sequence"/>
</dbReference>